<comment type="caution">
    <text evidence="2">The sequence shown here is derived from an EMBL/GenBank/DDBJ whole genome shotgun (WGS) entry which is preliminary data.</text>
</comment>
<dbReference type="EMBL" id="JAHWGI010000108">
    <property type="protein sequence ID" value="KAK3909692.1"/>
    <property type="molecule type" value="Genomic_DNA"/>
</dbReference>
<dbReference type="Proteomes" id="UP001219518">
    <property type="component" value="Unassembled WGS sequence"/>
</dbReference>
<proteinExistence type="predicted"/>
<feature type="compositionally biased region" description="Polar residues" evidence="1">
    <location>
        <begin position="7"/>
        <end position="17"/>
    </location>
</feature>
<gene>
    <name evidence="2" type="ORF">KUF71_019701</name>
</gene>
<reference evidence="2" key="1">
    <citation type="submission" date="2021-07" db="EMBL/GenBank/DDBJ databases">
        <authorList>
            <person name="Catto M.A."/>
            <person name="Jacobson A."/>
            <person name="Kennedy G."/>
            <person name="Labadie P."/>
            <person name="Hunt B.G."/>
            <person name="Srinivasan R."/>
        </authorList>
    </citation>
    <scope>NUCLEOTIDE SEQUENCE</scope>
    <source>
        <strain evidence="2">PL_HMW_Pooled</strain>
        <tissue evidence="2">Head</tissue>
    </source>
</reference>
<name>A0AAE1GVF1_9NEOP</name>
<accession>A0AAE1GVF1</accession>
<evidence type="ECO:0000313" key="2">
    <source>
        <dbReference type="EMBL" id="KAK3909692.1"/>
    </source>
</evidence>
<feature type="region of interest" description="Disordered" evidence="1">
    <location>
        <begin position="1"/>
        <end position="54"/>
    </location>
</feature>
<evidence type="ECO:0000313" key="3">
    <source>
        <dbReference type="Proteomes" id="UP001219518"/>
    </source>
</evidence>
<reference evidence="2" key="2">
    <citation type="journal article" date="2023" name="BMC Genomics">
        <title>Pest status, molecular evolution, and epigenetic factors derived from the genome assembly of Frankliniella fusca, a thysanopteran phytovirus vector.</title>
        <authorList>
            <person name="Catto M.A."/>
            <person name="Labadie P.E."/>
            <person name="Jacobson A.L."/>
            <person name="Kennedy G.G."/>
            <person name="Srinivasan R."/>
            <person name="Hunt B.G."/>
        </authorList>
    </citation>
    <scope>NUCLEOTIDE SEQUENCE</scope>
    <source>
        <strain evidence="2">PL_HMW_Pooled</strain>
    </source>
</reference>
<organism evidence="2 3">
    <name type="scientific">Frankliniella fusca</name>
    <dbReference type="NCBI Taxonomy" id="407009"/>
    <lineage>
        <taxon>Eukaryota</taxon>
        <taxon>Metazoa</taxon>
        <taxon>Ecdysozoa</taxon>
        <taxon>Arthropoda</taxon>
        <taxon>Hexapoda</taxon>
        <taxon>Insecta</taxon>
        <taxon>Pterygota</taxon>
        <taxon>Neoptera</taxon>
        <taxon>Paraneoptera</taxon>
        <taxon>Thysanoptera</taxon>
        <taxon>Terebrantia</taxon>
        <taxon>Thripoidea</taxon>
        <taxon>Thripidae</taxon>
        <taxon>Frankliniella</taxon>
    </lineage>
</organism>
<protein>
    <submittedName>
        <fullName evidence="2">Capsid protein VP1</fullName>
    </submittedName>
</protein>
<evidence type="ECO:0000256" key="1">
    <source>
        <dbReference type="SAM" id="MobiDB-lite"/>
    </source>
</evidence>
<keyword evidence="3" id="KW-1185">Reference proteome</keyword>
<dbReference type="AlphaFoldDB" id="A0AAE1GVF1"/>
<feature type="region of interest" description="Disordered" evidence="1">
    <location>
        <begin position="71"/>
        <end position="102"/>
    </location>
</feature>
<sequence>MPRTEESAVSWNTLTLNRTDHRLTGSTLKSRQEGGSTGHSEGRSASGADSTRRALQELTFARPGRVGIAQVGRRMRPSAPEPAQPIKSPGIARGRSKSPGIAQKMRKIVQIYKCLCK</sequence>